<reference evidence="1 2" key="1">
    <citation type="journal article" date="2017" name="Int. J. Syst. Evol. Microbiol.">
        <title>Kushneria konosiri sp. nov., isolated from the Korean salt-fermented seafood Daemi-jeot.</title>
        <authorList>
            <person name="Yun J.H."/>
            <person name="Park S.K."/>
            <person name="Lee J.Y."/>
            <person name="Jung M.J."/>
            <person name="Bae J.W."/>
        </authorList>
    </citation>
    <scope>NUCLEOTIDE SEQUENCE [LARGE SCALE GENOMIC DNA]</scope>
    <source>
        <strain evidence="1 2">X49</strain>
    </source>
</reference>
<dbReference type="EMBL" id="CP021323">
    <property type="protein sequence ID" value="ARS51528.1"/>
    <property type="molecule type" value="Genomic_DNA"/>
</dbReference>
<name>A0A2Z2H352_9GAMM</name>
<dbReference type="RefSeq" id="WP_086620236.1">
    <property type="nucleotide sequence ID" value="NZ_CP021323.1"/>
</dbReference>
<protein>
    <submittedName>
        <fullName evidence="1">Uncharacterized protein</fullName>
    </submittedName>
</protein>
<gene>
    <name evidence="1" type="ORF">B9G99_00275</name>
</gene>
<evidence type="ECO:0000313" key="1">
    <source>
        <dbReference type="EMBL" id="ARS51528.1"/>
    </source>
</evidence>
<dbReference type="KEGG" id="kus:B9G99_00275"/>
<dbReference type="Proteomes" id="UP000250025">
    <property type="component" value="Chromosome"/>
</dbReference>
<organism evidence="1 2">
    <name type="scientific">Kushneria konosiri</name>
    <dbReference type="NCBI Taxonomy" id="698828"/>
    <lineage>
        <taxon>Bacteria</taxon>
        <taxon>Pseudomonadati</taxon>
        <taxon>Pseudomonadota</taxon>
        <taxon>Gammaproteobacteria</taxon>
        <taxon>Oceanospirillales</taxon>
        <taxon>Halomonadaceae</taxon>
        <taxon>Kushneria</taxon>
    </lineage>
</organism>
<dbReference type="AlphaFoldDB" id="A0A2Z2H352"/>
<proteinExistence type="predicted"/>
<evidence type="ECO:0000313" key="2">
    <source>
        <dbReference type="Proteomes" id="UP000250025"/>
    </source>
</evidence>
<accession>A0A2Z2H352</accession>
<sequence>MDLFAERAALQQTIEALLTDTDRQHRLVLLDHRVYRVTAERITDPVELEKAVQEHLKEVSQRLK</sequence>
<keyword evidence="2" id="KW-1185">Reference proteome</keyword>